<evidence type="ECO:0000256" key="4">
    <source>
        <dbReference type="SAM" id="Coils"/>
    </source>
</evidence>
<dbReference type="InterPro" id="IPR004089">
    <property type="entry name" value="MCPsignal_dom"/>
</dbReference>
<evidence type="ECO:0000259" key="6">
    <source>
        <dbReference type="PROSITE" id="PS50111"/>
    </source>
</evidence>
<dbReference type="SMART" id="SM00304">
    <property type="entry name" value="HAMP"/>
    <property type="match status" value="1"/>
</dbReference>
<dbReference type="Gene3D" id="6.10.340.10">
    <property type="match status" value="1"/>
</dbReference>
<dbReference type="Gene3D" id="1.10.287.950">
    <property type="entry name" value="Methyl-accepting chemotaxis protein"/>
    <property type="match status" value="1"/>
</dbReference>
<dbReference type="PROSITE" id="PS50885">
    <property type="entry name" value="HAMP"/>
    <property type="match status" value="1"/>
</dbReference>
<evidence type="ECO:0000256" key="5">
    <source>
        <dbReference type="SAM" id="Phobius"/>
    </source>
</evidence>
<keyword evidence="4" id="KW-0175">Coiled coil</keyword>
<gene>
    <name evidence="8" type="ORF">CCR94_12975</name>
</gene>
<dbReference type="EMBL" id="NHSJ01000082">
    <property type="protein sequence ID" value="PPQ30232.1"/>
    <property type="molecule type" value="Genomic_DNA"/>
</dbReference>
<keyword evidence="9" id="KW-1185">Reference proteome</keyword>
<keyword evidence="5" id="KW-0812">Transmembrane</keyword>
<feature type="domain" description="HAMP" evidence="7">
    <location>
        <begin position="290"/>
        <end position="343"/>
    </location>
</feature>
<proteinExistence type="inferred from homology"/>
<comment type="similarity">
    <text evidence="2">Belongs to the methyl-accepting chemotaxis (MCP) protein family.</text>
</comment>
<feature type="coiled-coil region" evidence="4">
    <location>
        <begin position="601"/>
        <end position="635"/>
    </location>
</feature>
<dbReference type="PROSITE" id="PS50111">
    <property type="entry name" value="CHEMOTAXIS_TRANSDUC_2"/>
    <property type="match status" value="1"/>
</dbReference>
<dbReference type="SMART" id="SM00283">
    <property type="entry name" value="MA"/>
    <property type="match status" value="1"/>
</dbReference>
<evidence type="ECO:0000313" key="8">
    <source>
        <dbReference type="EMBL" id="PPQ30232.1"/>
    </source>
</evidence>
<evidence type="ECO:0000259" key="7">
    <source>
        <dbReference type="PROSITE" id="PS50885"/>
    </source>
</evidence>
<feature type="transmembrane region" description="Helical" evidence="5">
    <location>
        <begin position="12"/>
        <end position="31"/>
    </location>
</feature>
<feature type="domain" description="Methyl-accepting transducer" evidence="6">
    <location>
        <begin position="390"/>
        <end position="619"/>
    </location>
</feature>
<dbReference type="PANTHER" id="PTHR32089">
    <property type="entry name" value="METHYL-ACCEPTING CHEMOTAXIS PROTEIN MCPB"/>
    <property type="match status" value="1"/>
</dbReference>
<keyword evidence="5" id="KW-1133">Transmembrane helix</keyword>
<comment type="caution">
    <text evidence="8">The sequence shown here is derived from an EMBL/GenBank/DDBJ whole genome shotgun (WGS) entry which is preliminary data.</text>
</comment>
<protein>
    <recommendedName>
        <fullName evidence="10">Methyl-accepting chemotaxis protein</fullName>
    </recommendedName>
</protein>
<dbReference type="Proteomes" id="UP000239089">
    <property type="component" value="Unassembled WGS sequence"/>
</dbReference>
<evidence type="ECO:0000256" key="3">
    <source>
        <dbReference type="PROSITE-ProRule" id="PRU00284"/>
    </source>
</evidence>
<dbReference type="SUPFAM" id="SSF58104">
    <property type="entry name" value="Methyl-accepting chemotaxis protein (MCP) signaling domain"/>
    <property type="match status" value="1"/>
</dbReference>
<evidence type="ECO:0000256" key="2">
    <source>
        <dbReference type="ARBA" id="ARBA00029447"/>
    </source>
</evidence>
<keyword evidence="1 3" id="KW-0807">Transducer</keyword>
<feature type="transmembrane region" description="Helical" evidence="5">
    <location>
        <begin position="271"/>
        <end position="289"/>
    </location>
</feature>
<dbReference type="PANTHER" id="PTHR32089:SF112">
    <property type="entry name" value="LYSOZYME-LIKE PROTEIN-RELATED"/>
    <property type="match status" value="1"/>
</dbReference>
<dbReference type="Pfam" id="PF00672">
    <property type="entry name" value="HAMP"/>
    <property type="match status" value="1"/>
</dbReference>
<reference evidence="8 9" key="1">
    <citation type="journal article" date="2018" name="Arch. Microbiol.">
        <title>New insights into the metabolic potential of the phototrophic purple bacterium Rhodopila globiformis DSM 161(T) from its draft genome sequence and evidence for a vanadium-dependent nitrogenase.</title>
        <authorList>
            <person name="Imhoff J.F."/>
            <person name="Rahn T."/>
            <person name="Kunzel S."/>
            <person name="Neulinger S.C."/>
        </authorList>
    </citation>
    <scope>NUCLEOTIDE SEQUENCE [LARGE SCALE GENOMIC DNA]</scope>
    <source>
        <strain evidence="8 9">DSM 16996</strain>
    </source>
</reference>
<accession>A0A2S6N6K1</accession>
<name>A0A2S6N6K1_9HYPH</name>
<dbReference type="Pfam" id="PF00015">
    <property type="entry name" value="MCPsignal"/>
    <property type="match status" value="1"/>
</dbReference>
<dbReference type="InterPro" id="IPR003660">
    <property type="entry name" value="HAMP_dom"/>
</dbReference>
<dbReference type="GO" id="GO:0016020">
    <property type="term" value="C:membrane"/>
    <property type="evidence" value="ECO:0007669"/>
    <property type="project" value="InterPro"/>
</dbReference>
<dbReference type="GO" id="GO:0007165">
    <property type="term" value="P:signal transduction"/>
    <property type="evidence" value="ECO:0007669"/>
    <property type="project" value="UniProtKB-KW"/>
</dbReference>
<sequence length="638" mass="66968">MRLRDLSLSKKLFAVLGILMIPSVMLLYFVVTENDALIRFARAEMAGVTYLRALQQGYQSALSEESSGSAGALERAEAADGGVLGLTDKTKAAVAALKSRNYDEAASQLSDAISLASDNSNITLDPETETYFVGDILVNQAEAILKRSSDLVAAARDLRQNASEEKVVAFAVARDGLNGVVGNFTTDWSKAVKADRGFIQGTALSGMGDKLLQLTAALTEAAKDSRYDRVLTLAPEIDSAFIAFLPKIDDAMADMLAARIAGYQITIAQRVGGTAIAILLGLIGAILLIRSIARPLNEIVRVLDAIQRDPDAVEIPQADRSDEIGRLIHAARRYRDAASNALTIERQDRARREEEASDHALAREISATFTAEVHGAIGNLSGHLKQADESVAQIASETDASLVQSDLIGEAARQSSAHAQSVAQAVEELSTSIGEIAATSSLASSIAAEATRESQQARTLVRGLSEAAAKIDAVVQLINAIAAQTNLLALNATIEAARAGDAGKGFAVVAAEVKTLADQTASATKDIVEHVGAVQASVGQVSQVIGGIGGAIERVNAVSATIAGSVERQSAATDEIARNVQMTARGAEQMTASIGHVLAAAEKSRSVSAQVRARIADLEREAAKLHQNIEAYVKQSAV</sequence>
<keyword evidence="5" id="KW-0472">Membrane</keyword>
<evidence type="ECO:0000313" key="9">
    <source>
        <dbReference type="Proteomes" id="UP000239089"/>
    </source>
</evidence>
<evidence type="ECO:0000256" key="1">
    <source>
        <dbReference type="ARBA" id="ARBA00023224"/>
    </source>
</evidence>
<organism evidence="8 9">
    <name type="scientific">Rhodoblastus sphagnicola</name>
    <dbReference type="NCBI Taxonomy" id="333368"/>
    <lineage>
        <taxon>Bacteria</taxon>
        <taxon>Pseudomonadati</taxon>
        <taxon>Pseudomonadota</taxon>
        <taxon>Alphaproteobacteria</taxon>
        <taxon>Hyphomicrobiales</taxon>
        <taxon>Rhodoblastaceae</taxon>
        <taxon>Rhodoblastus</taxon>
    </lineage>
</organism>
<evidence type="ECO:0008006" key="10">
    <source>
        <dbReference type="Google" id="ProtNLM"/>
    </source>
</evidence>
<dbReference type="AlphaFoldDB" id="A0A2S6N6K1"/>